<dbReference type="Proteomes" id="UP001301769">
    <property type="component" value="Unassembled WGS sequence"/>
</dbReference>
<comment type="caution">
    <text evidence="2">The sequence shown here is derived from an EMBL/GenBank/DDBJ whole genome shotgun (WGS) entry which is preliminary data.</text>
</comment>
<sequence length="509" mass="56421">MDRSTQRIRRPKEFAFIPVNGLGKPQKCKDKSLIRRHVMHGRNLRIGVRPVPSVHLAPSHLARSDGHISKPIPEHKRQSSSTRYDETPSLAVRSCVSPFRFYHNLDACSQGLTFDFYTGSSTAICNLGMGVDFDLGERLWHQWVVQDATYTHPLLFCISASYSILQRAPLGKTALYHLDNTIRSLNQRLADPLLSINDSTTCMVATLVLAFSSLGEHTTARIHMKGLAQITRLRGGLAMFKHCANLIAKVARYDLAAAIHSGDEPVFLQDQLAHQDESLEQCSHEDNISMISGNSIPTDTVIAHLGSQNGVELVALLRRVQSLTHQLNTDPSETLKQLSTIETQSLVHLLQYQLLDLRNSFAANHVTPVHKALCLTLLAFLVSASEASSQTGREASANNSYLKDSLRESCQAIALPKFSGRHAPRDIILWILLVGAVAVFKVDTAAISSPDAPSDDLTWLRARWNAEIEGNAMTWDEVRVKMTEIAWIDAIHDKPGRRAFEALCSVNCC</sequence>
<protein>
    <submittedName>
        <fullName evidence="2">Uncharacterized protein</fullName>
    </submittedName>
</protein>
<gene>
    <name evidence="2" type="ORF">QBC37DRAFT_419848</name>
</gene>
<evidence type="ECO:0000313" key="3">
    <source>
        <dbReference type="Proteomes" id="UP001301769"/>
    </source>
</evidence>
<reference evidence="2" key="2">
    <citation type="submission" date="2023-05" db="EMBL/GenBank/DDBJ databases">
        <authorList>
            <consortium name="Lawrence Berkeley National Laboratory"/>
            <person name="Steindorff A."/>
            <person name="Hensen N."/>
            <person name="Bonometti L."/>
            <person name="Westerberg I."/>
            <person name="Brannstrom I.O."/>
            <person name="Guillou S."/>
            <person name="Cros-Aarteil S."/>
            <person name="Calhoun S."/>
            <person name="Haridas S."/>
            <person name="Kuo A."/>
            <person name="Mondo S."/>
            <person name="Pangilinan J."/>
            <person name="Riley R."/>
            <person name="Labutti K."/>
            <person name="Andreopoulos B."/>
            <person name="Lipzen A."/>
            <person name="Chen C."/>
            <person name="Yanf M."/>
            <person name="Daum C."/>
            <person name="Ng V."/>
            <person name="Clum A."/>
            <person name="Ohm R."/>
            <person name="Martin F."/>
            <person name="Silar P."/>
            <person name="Natvig D."/>
            <person name="Lalanne C."/>
            <person name="Gautier V."/>
            <person name="Ament-Velasquez S.L."/>
            <person name="Kruys A."/>
            <person name="Hutchinson M.I."/>
            <person name="Powell A.J."/>
            <person name="Barry K."/>
            <person name="Miller A.N."/>
            <person name="Grigoriev I.V."/>
            <person name="Debuchy R."/>
            <person name="Gladieux P."/>
            <person name="Thoren M.H."/>
            <person name="Johannesson H."/>
        </authorList>
    </citation>
    <scope>NUCLEOTIDE SEQUENCE</scope>
    <source>
        <strain evidence="2">PSN293</strain>
    </source>
</reference>
<accession>A0AAN6YAH8</accession>
<dbReference type="EMBL" id="MU858084">
    <property type="protein sequence ID" value="KAK4215038.1"/>
    <property type="molecule type" value="Genomic_DNA"/>
</dbReference>
<feature type="compositionally biased region" description="Basic and acidic residues" evidence="1">
    <location>
        <begin position="62"/>
        <end position="77"/>
    </location>
</feature>
<feature type="region of interest" description="Disordered" evidence="1">
    <location>
        <begin position="62"/>
        <end position="84"/>
    </location>
</feature>
<organism evidence="2 3">
    <name type="scientific">Rhypophila decipiens</name>
    <dbReference type="NCBI Taxonomy" id="261697"/>
    <lineage>
        <taxon>Eukaryota</taxon>
        <taxon>Fungi</taxon>
        <taxon>Dikarya</taxon>
        <taxon>Ascomycota</taxon>
        <taxon>Pezizomycotina</taxon>
        <taxon>Sordariomycetes</taxon>
        <taxon>Sordariomycetidae</taxon>
        <taxon>Sordariales</taxon>
        <taxon>Naviculisporaceae</taxon>
        <taxon>Rhypophila</taxon>
    </lineage>
</organism>
<dbReference type="PANTHER" id="PTHR37540">
    <property type="entry name" value="TRANSCRIPTION FACTOR (ACR-2), PUTATIVE-RELATED-RELATED"/>
    <property type="match status" value="1"/>
</dbReference>
<name>A0AAN6YAH8_9PEZI</name>
<proteinExistence type="predicted"/>
<reference evidence="2" key="1">
    <citation type="journal article" date="2023" name="Mol. Phylogenet. Evol.">
        <title>Genome-scale phylogeny and comparative genomics of the fungal order Sordariales.</title>
        <authorList>
            <person name="Hensen N."/>
            <person name="Bonometti L."/>
            <person name="Westerberg I."/>
            <person name="Brannstrom I.O."/>
            <person name="Guillou S."/>
            <person name="Cros-Aarteil S."/>
            <person name="Calhoun S."/>
            <person name="Haridas S."/>
            <person name="Kuo A."/>
            <person name="Mondo S."/>
            <person name="Pangilinan J."/>
            <person name="Riley R."/>
            <person name="LaButti K."/>
            <person name="Andreopoulos B."/>
            <person name="Lipzen A."/>
            <person name="Chen C."/>
            <person name="Yan M."/>
            <person name="Daum C."/>
            <person name="Ng V."/>
            <person name="Clum A."/>
            <person name="Steindorff A."/>
            <person name="Ohm R.A."/>
            <person name="Martin F."/>
            <person name="Silar P."/>
            <person name="Natvig D.O."/>
            <person name="Lalanne C."/>
            <person name="Gautier V."/>
            <person name="Ament-Velasquez S.L."/>
            <person name="Kruys A."/>
            <person name="Hutchinson M.I."/>
            <person name="Powell A.J."/>
            <person name="Barry K."/>
            <person name="Miller A.N."/>
            <person name="Grigoriev I.V."/>
            <person name="Debuchy R."/>
            <person name="Gladieux P."/>
            <person name="Hiltunen Thoren M."/>
            <person name="Johannesson H."/>
        </authorList>
    </citation>
    <scope>NUCLEOTIDE SEQUENCE</scope>
    <source>
        <strain evidence="2">PSN293</strain>
    </source>
</reference>
<dbReference type="AlphaFoldDB" id="A0AAN6YAH8"/>
<keyword evidence="3" id="KW-1185">Reference proteome</keyword>
<evidence type="ECO:0000313" key="2">
    <source>
        <dbReference type="EMBL" id="KAK4215038.1"/>
    </source>
</evidence>
<evidence type="ECO:0000256" key="1">
    <source>
        <dbReference type="SAM" id="MobiDB-lite"/>
    </source>
</evidence>
<dbReference type="PANTHER" id="PTHR37540:SF5">
    <property type="entry name" value="TRANSCRIPTION FACTOR DOMAIN-CONTAINING PROTEIN"/>
    <property type="match status" value="1"/>
</dbReference>